<sequence>MHIVFKLLMGSCADILLNLIVTLATILSFAAGCCKRAKGKEKGRKCKKHGNKKAKTPKELMSTEPRQLLKGGAPGAGSPFADANQPKPPAQGGMAGTHDPNYQTLAGVNPNVFGGDKAAGAAQPNADGPPPPAVGGMAGTADPNYQTLAALGKNEHVFGEDKAAGAAGPNPPQQGGLAGTADPNYQTLAGIGGDVFGADKAAGQKQGAADEHKAPQQGGVAGTADPNYQTLAGIGGDVFGANKATNGNPGDPKAPQKGGAAAVHDPNYQTLAGIGGDVFGADKKGKADPKAPQKAGAAGAHDPNYQTLAGIGGDVFGADKKGKADPKAPQKGGAAGSHDPNYQTLAGIGGDSKSPSSERSQSPSALNNTKARLQQIPQHESQIFFEEENEEPSFSDVINEENLLNKLHFQRDAEREGARAQQKRQAQHMLEGSAKRFPPIPVGQTVRVPVPVFDRAKTDPRNLLGVVMAADDGFYSIGTGAGILKEKYTRNQIEPSSSQFVSKESVPDKEISLRTAVGADSLSGGQGYGRLCNSRCHNSTSCKNK</sequence>
<dbReference type="Pfam" id="PF03057">
    <property type="entry name" value="DUF236"/>
    <property type="match status" value="7"/>
</dbReference>
<protein>
    <submittedName>
        <fullName evidence="3">DUF236 repeat domain-containing protein</fullName>
    </submittedName>
</protein>
<evidence type="ECO:0000256" key="2">
    <source>
        <dbReference type="SAM" id="Phobius"/>
    </source>
</evidence>
<evidence type="ECO:0000313" key="4">
    <source>
        <dbReference type="Proteomes" id="UP001201812"/>
    </source>
</evidence>
<feature type="compositionally biased region" description="Basic residues" evidence="1">
    <location>
        <begin position="40"/>
        <end position="55"/>
    </location>
</feature>
<feature type="compositionally biased region" description="Basic and acidic residues" evidence="1">
    <location>
        <begin position="280"/>
        <end position="291"/>
    </location>
</feature>
<dbReference type="AlphaFoldDB" id="A0AAD4R8Q5"/>
<feature type="compositionally biased region" description="Low complexity" evidence="1">
    <location>
        <begin position="352"/>
        <end position="364"/>
    </location>
</feature>
<comment type="caution">
    <text evidence="3">The sequence shown here is derived from an EMBL/GenBank/DDBJ whole genome shotgun (WGS) entry which is preliminary data.</text>
</comment>
<feature type="region of interest" description="Disordered" evidence="1">
    <location>
        <begin position="40"/>
        <end position="95"/>
    </location>
</feature>
<keyword evidence="2" id="KW-1133">Transmembrane helix</keyword>
<feature type="transmembrane region" description="Helical" evidence="2">
    <location>
        <begin position="15"/>
        <end position="34"/>
    </location>
</feature>
<dbReference type="PANTHER" id="PTHR21592">
    <property type="entry name" value="CHROMOSOME UNDETERMINED SCAFFOLD_25, WHOLE GENOME SHOTGUN SEQUENCE"/>
    <property type="match status" value="1"/>
</dbReference>
<gene>
    <name evidence="3" type="ORF">DdX_06978</name>
</gene>
<evidence type="ECO:0000313" key="3">
    <source>
        <dbReference type="EMBL" id="KAI1717241.1"/>
    </source>
</evidence>
<dbReference type="PANTHER" id="PTHR21592:SF23">
    <property type="entry name" value="DAUER UP-REGULATED"/>
    <property type="match status" value="1"/>
</dbReference>
<feature type="compositionally biased region" description="Basic and acidic residues" evidence="1">
    <location>
        <begin position="317"/>
        <end position="328"/>
    </location>
</feature>
<reference evidence="3" key="1">
    <citation type="submission" date="2022-01" db="EMBL/GenBank/DDBJ databases">
        <title>Genome Sequence Resource for Two Populations of Ditylenchus destructor, the Migratory Endoparasitic Phytonematode.</title>
        <authorList>
            <person name="Zhang H."/>
            <person name="Lin R."/>
            <person name="Xie B."/>
        </authorList>
    </citation>
    <scope>NUCLEOTIDE SEQUENCE</scope>
    <source>
        <strain evidence="3">BazhouSP</strain>
    </source>
</reference>
<dbReference type="EMBL" id="JAKKPZ010000009">
    <property type="protein sequence ID" value="KAI1717241.1"/>
    <property type="molecule type" value="Genomic_DNA"/>
</dbReference>
<name>A0AAD4R8Q5_9BILA</name>
<evidence type="ECO:0000256" key="1">
    <source>
        <dbReference type="SAM" id="MobiDB-lite"/>
    </source>
</evidence>
<feature type="region of interest" description="Disordered" evidence="1">
    <location>
        <begin position="115"/>
        <end position="141"/>
    </location>
</feature>
<dbReference type="Proteomes" id="UP001201812">
    <property type="component" value="Unassembled WGS sequence"/>
</dbReference>
<feature type="region of interest" description="Disordered" evidence="1">
    <location>
        <begin position="161"/>
        <end position="183"/>
    </location>
</feature>
<dbReference type="PROSITE" id="PS51257">
    <property type="entry name" value="PROKAR_LIPOPROTEIN"/>
    <property type="match status" value="1"/>
</dbReference>
<organism evidence="3 4">
    <name type="scientific">Ditylenchus destructor</name>
    <dbReference type="NCBI Taxonomy" id="166010"/>
    <lineage>
        <taxon>Eukaryota</taxon>
        <taxon>Metazoa</taxon>
        <taxon>Ecdysozoa</taxon>
        <taxon>Nematoda</taxon>
        <taxon>Chromadorea</taxon>
        <taxon>Rhabditida</taxon>
        <taxon>Tylenchina</taxon>
        <taxon>Tylenchomorpha</taxon>
        <taxon>Sphaerularioidea</taxon>
        <taxon>Anguinidae</taxon>
        <taxon>Anguininae</taxon>
        <taxon>Ditylenchus</taxon>
    </lineage>
</organism>
<keyword evidence="4" id="KW-1185">Reference proteome</keyword>
<feature type="region of interest" description="Disordered" evidence="1">
    <location>
        <begin position="202"/>
        <end position="371"/>
    </location>
</feature>
<accession>A0AAD4R8Q5</accession>
<keyword evidence="2" id="KW-0812">Transmembrane</keyword>
<keyword evidence="2" id="KW-0472">Membrane</keyword>
<dbReference type="InterPro" id="IPR004296">
    <property type="entry name" value="DUF236"/>
</dbReference>
<proteinExistence type="predicted"/>